<feature type="domain" description="GWxTD" evidence="2">
    <location>
        <begin position="290"/>
        <end position="461"/>
    </location>
</feature>
<gene>
    <name evidence="3" type="ORF">SAMN05421780_101464</name>
</gene>
<dbReference type="Proteomes" id="UP000199514">
    <property type="component" value="Unassembled WGS sequence"/>
</dbReference>
<accession>A0A1I1DVG9</accession>
<dbReference type="Pfam" id="PF20094">
    <property type="entry name" value="GWxTD_dom"/>
    <property type="match status" value="1"/>
</dbReference>
<sequence length="466" mass="54343">MWFIPNICTFVLKAFVNAKRLVIFLKKRRFFCIIRITLTTSDSKYRMIWKLRPVIFFLGLGLLLGACQTYSSLNTVNLEYRYDANMPVSVQQAVLDAGANVRLYLAIDAKKILPNAPAQSLLDYYGFTGNLSPSYKSKYIIRHDTLVPQQIFRDKKGIFYAVFNIEKAQNLPFGVIALDIYERGTDRSYVMDIPLDFEPANPIANKYLLFRNGSTIPLMQNYFAPRDTVSIRSLLAKNKTLFIKHYSEETFSASLPPMSVNSTITNKKSLKLLGRFQINTDRLLQFSESGLYFVQEDTTSNDGFSFVVQENKFPRVTIPQELVNPLVYITTREERNKLSNSPKQKETLDQFWLDVGGNRDHARNVIRNFYENVEEANRLFTSFEQGWKTDRGMVYIIFGKPDRLLRFDDHEEWYYDRNLNDSGLMFAFFKRPTIFTPENYELMRSGDYSHAWFGTVEQWRKGVLRH</sequence>
<dbReference type="AlphaFoldDB" id="A0A1I1DVG9"/>
<protein>
    <submittedName>
        <fullName evidence="3">GWxTD domain-containing protein</fullName>
    </submittedName>
</protein>
<keyword evidence="1" id="KW-0472">Membrane</keyword>
<evidence type="ECO:0000256" key="1">
    <source>
        <dbReference type="SAM" id="Phobius"/>
    </source>
</evidence>
<dbReference type="InterPro" id="IPR030959">
    <property type="entry name" value="GWxTD_dom"/>
</dbReference>
<dbReference type="NCBIfam" id="TIGR04514">
    <property type="entry name" value="GWxTD_dom"/>
    <property type="match status" value="1"/>
</dbReference>
<feature type="transmembrane region" description="Helical" evidence="1">
    <location>
        <begin position="54"/>
        <end position="73"/>
    </location>
</feature>
<keyword evidence="1" id="KW-0812">Transmembrane</keyword>
<reference evidence="3 4" key="1">
    <citation type="submission" date="2016-10" db="EMBL/GenBank/DDBJ databases">
        <authorList>
            <person name="de Groot N.N."/>
        </authorList>
    </citation>
    <scope>NUCLEOTIDE SEQUENCE [LARGE SCALE GENOMIC DNA]</scope>
    <source>
        <strain evidence="3 4">DSM 6793</strain>
    </source>
</reference>
<keyword evidence="1" id="KW-1133">Transmembrane helix</keyword>
<organism evidence="3 4">
    <name type="scientific">Flexibacter flexilis DSM 6793</name>
    <dbReference type="NCBI Taxonomy" id="927664"/>
    <lineage>
        <taxon>Bacteria</taxon>
        <taxon>Pseudomonadati</taxon>
        <taxon>Bacteroidota</taxon>
        <taxon>Cytophagia</taxon>
        <taxon>Cytophagales</taxon>
        <taxon>Flexibacteraceae</taxon>
        <taxon>Flexibacter</taxon>
    </lineage>
</organism>
<proteinExistence type="predicted"/>
<evidence type="ECO:0000313" key="3">
    <source>
        <dbReference type="EMBL" id="SFB78396.1"/>
    </source>
</evidence>
<keyword evidence="4" id="KW-1185">Reference proteome</keyword>
<evidence type="ECO:0000259" key="2">
    <source>
        <dbReference type="Pfam" id="PF20094"/>
    </source>
</evidence>
<dbReference type="STRING" id="927664.SAMN05421780_101464"/>
<name>A0A1I1DVG9_9BACT</name>
<evidence type="ECO:0000313" key="4">
    <source>
        <dbReference type="Proteomes" id="UP000199514"/>
    </source>
</evidence>
<dbReference type="EMBL" id="FOLE01000001">
    <property type="protein sequence ID" value="SFB78396.1"/>
    <property type="molecule type" value="Genomic_DNA"/>
</dbReference>